<name>A0A2S9YB96_9BACT</name>
<dbReference type="Proteomes" id="UP000237968">
    <property type="component" value="Unassembled WGS sequence"/>
</dbReference>
<keyword evidence="3" id="KW-1185">Reference proteome</keyword>
<proteinExistence type="predicted"/>
<organism evidence="2 3">
    <name type="scientific">Enhygromyxa salina</name>
    <dbReference type="NCBI Taxonomy" id="215803"/>
    <lineage>
        <taxon>Bacteria</taxon>
        <taxon>Pseudomonadati</taxon>
        <taxon>Myxococcota</taxon>
        <taxon>Polyangia</taxon>
        <taxon>Nannocystales</taxon>
        <taxon>Nannocystaceae</taxon>
        <taxon>Enhygromyxa</taxon>
    </lineage>
</organism>
<dbReference type="GO" id="GO:0016788">
    <property type="term" value="F:hydrolase activity, acting on ester bonds"/>
    <property type="evidence" value="ECO:0007669"/>
    <property type="project" value="UniProtKB-ARBA"/>
</dbReference>
<dbReference type="EMBL" id="PVNK01000125">
    <property type="protein sequence ID" value="PRQ02276.1"/>
    <property type="molecule type" value="Genomic_DNA"/>
</dbReference>
<dbReference type="Pfam" id="PF04311">
    <property type="entry name" value="DUF459"/>
    <property type="match status" value="1"/>
</dbReference>
<sequence>MSKFVCLNRRSFTLGLGGALAAALLPRGARAGGSKVLVLGGSTIHGALGKNIEAALADAGFTTERHAKSSSGLARPDFYDWPAAAKRYCQRSSPSAVVVMFGGNDGQALFMGEDAKPKWTRWEDAGWVAEYRRRVQAFADAVAPGGEQIFWMGMPEMKSNKLDGRMERMNGIYEAEMAARPNGHYLTTRGLMPGVEGYAEFAKIAGKNVRVRTEDGVHYSLHGARIVAEAIVPKITAALGA</sequence>
<accession>A0A2S9YB96</accession>
<dbReference type="InterPro" id="IPR036514">
    <property type="entry name" value="SGNH_hydro_sf"/>
</dbReference>
<gene>
    <name evidence="2" type="ORF">ENSA5_25120</name>
</gene>
<dbReference type="InterPro" id="IPR007407">
    <property type="entry name" value="DUF459"/>
</dbReference>
<dbReference type="Gene3D" id="3.40.50.1110">
    <property type="entry name" value="SGNH hydrolase"/>
    <property type="match status" value="1"/>
</dbReference>
<keyword evidence="1" id="KW-0732">Signal</keyword>
<dbReference type="PROSITE" id="PS51318">
    <property type="entry name" value="TAT"/>
    <property type="match status" value="1"/>
</dbReference>
<comment type="caution">
    <text evidence="2">The sequence shown here is derived from an EMBL/GenBank/DDBJ whole genome shotgun (WGS) entry which is preliminary data.</text>
</comment>
<dbReference type="AlphaFoldDB" id="A0A2S9YB96"/>
<dbReference type="InterPro" id="IPR006311">
    <property type="entry name" value="TAT_signal"/>
</dbReference>
<evidence type="ECO:0000313" key="2">
    <source>
        <dbReference type="EMBL" id="PRQ02276.1"/>
    </source>
</evidence>
<dbReference type="OrthoDB" id="445620at2"/>
<evidence type="ECO:0000313" key="3">
    <source>
        <dbReference type="Proteomes" id="UP000237968"/>
    </source>
</evidence>
<dbReference type="SUPFAM" id="SSF52266">
    <property type="entry name" value="SGNH hydrolase"/>
    <property type="match status" value="1"/>
</dbReference>
<evidence type="ECO:0008006" key="4">
    <source>
        <dbReference type="Google" id="ProtNLM"/>
    </source>
</evidence>
<evidence type="ECO:0000256" key="1">
    <source>
        <dbReference type="SAM" id="SignalP"/>
    </source>
</evidence>
<feature type="signal peptide" evidence="1">
    <location>
        <begin position="1"/>
        <end position="31"/>
    </location>
</feature>
<protein>
    <recommendedName>
        <fullName evidence="4">DUF459 domain-containing protein</fullName>
    </recommendedName>
</protein>
<reference evidence="2 3" key="1">
    <citation type="submission" date="2018-03" db="EMBL/GenBank/DDBJ databases">
        <title>Draft Genome Sequences of the Obligatory Marine Myxobacteria Enhygromyxa salina SWB005.</title>
        <authorList>
            <person name="Poehlein A."/>
            <person name="Moghaddam J.A."/>
            <person name="Harms H."/>
            <person name="Alanjari M."/>
            <person name="Koenig G.M."/>
            <person name="Daniel R."/>
            <person name="Schaeberle T.F."/>
        </authorList>
    </citation>
    <scope>NUCLEOTIDE SEQUENCE [LARGE SCALE GENOMIC DNA]</scope>
    <source>
        <strain evidence="2 3">SWB005</strain>
    </source>
</reference>
<feature type="chain" id="PRO_5015599970" description="DUF459 domain-containing protein" evidence="1">
    <location>
        <begin position="32"/>
        <end position="241"/>
    </location>
</feature>
<dbReference type="RefSeq" id="WP_106391912.1">
    <property type="nucleotide sequence ID" value="NZ_PVNK01000125.1"/>
</dbReference>